<dbReference type="EMBL" id="LIHL02000015">
    <property type="protein sequence ID" value="KAF5444896.1"/>
    <property type="molecule type" value="Genomic_DNA"/>
</dbReference>
<dbReference type="AlphaFoldDB" id="A0A833WVP0"/>
<dbReference type="Proteomes" id="UP000619265">
    <property type="component" value="Unassembled WGS sequence"/>
</dbReference>
<keyword evidence="2" id="KW-0732">Signal</keyword>
<accession>A0A833WVP0</accession>
<name>A0A833WVP0_JUGRE</name>
<evidence type="ECO:0000313" key="4">
    <source>
        <dbReference type="Proteomes" id="UP000619265"/>
    </source>
</evidence>
<evidence type="ECO:0000256" key="1">
    <source>
        <dbReference type="SAM" id="Phobius"/>
    </source>
</evidence>
<keyword evidence="1" id="KW-1133">Transmembrane helix</keyword>
<gene>
    <name evidence="3" type="ORF">F2P56_033988</name>
</gene>
<feature type="transmembrane region" description="Helical" evidence="1">
    <location>
        <begin position="102"/>
        <end position="121"/>
    </location>
</feature>
<dbReference type="Gramene" id="Jr15_04560_p2">
    <property type="protein sequence ID" value="cds.Jr15_04560_p2"/>
    <property type="gene ID" value="Jr15_04560"/>
</dbReference>
<feature type="chain" id="PRO_5032627779" evidence="2">
    <location>
        <begin position="19"/>
        <end position="139"/>
    </location>
</feature>
<organism evidence="3 4">
    <name type="scientific">Juglans regia</name>
    <name type="common">English walnut</name>
    <dbReference type="NCBI Taxonomy" id="51240"/>
    <lineage>
        <taxon>Eukaryota</taxon>
        <taxon>Viridiplantae</taxon>
        <taxon>Streptophyta</taxon>
        <taxon>Embryophyta</taxon>
        <taxon>Tracheophyta</taxon>
        <taxon>Spermatophyta</taxon>
        <taxon>Magnoliopsida</taxon>
        <taxon>eudicotyledons</taxon>
        <taxon>Gunneridae</taxon>
        <taxon>Pentapetalae</taxon>
        <taxon>rosids</taxon>
        <taxon>fabids</taxon>
        <taxon>Fagales</taxon>
        <taxon>Juglandaceae</taxon>
        <taxon>Juglans</taxon>
    </lineage>
</organism>
<comment type="caution">
    <text evidence="3">The sequence shown here is derived from an EMBL/GenBank/DDBJ whole genome shotgun (WGS) entry which is preliminary data.</text>
</comment>
<reference evidence="3" key="1">
    <citation type="submission" date="2015-10" db="EMBL/GenBank/DDBJ databases">
        <authorList>
            <person name="Martinez-Garcia P.J."/>
            <person name="Crepeau M.W."/>
            <person name="Puiu D."/>
            <person name="Gonzalez-Ibeas D."/>
            <person name="Whalen J."/>
            <person name="Stevens K."/>
            <person name="Paul R."/>
            <person name="Butterfield T."/>
            <person name="Britton M."/>
            <person name="Reagan R."/>
            <person name="Chakraborty S."/>
            <person name="Walawage S.L."/>
            <person name="Vasquez-Gross H.A."/>
            <person name="Cardeno C."/>
            <person name="Famula R."/>
            <person name="Pratt K."/>
            <person name="Kuruganti S."/>
            <person name="Aradhya M.K."/>
            <person name="Leslie C.A."/>
            <person name="Dandekar A.M."/>
            <person name="Salzberg S.L."/>
            <person name="Wegrzyn J.L."/>
            <person name="Langley C.H."/>
            <person name="Neale D.B."/>
        </authorList>
    </citation>
    <scope>NUCLEOTIDE SEQUENCE</scope>
    <source>
        <tissue evidence="3">Leaves</tissue>
    </source>
</reference>
<proteinExistence type="predicted"/>
<evidence type="ECO:0000256" key="2">
    <source>
        <dbReference type="SAM" id="SignalP"/>
    </source>
</evidence>
<keyword evidence="1" id="KW-0812">Transmembrane</keyword>
<reference evidence="3" key="2">
    <citation type="submission" date="2020-03" db="EMBL/GenBank/DDBJ databases">
        <title>Walnut 2.0.</title>
        <authorList>
            <person name="Marrano A."/>
            <person name="Britton M."/>
            <person name="Zimin A.V."/>
            <person name="Zaini P.A."/>
            <person name="Workman R."/>
            <person name="Puiu D."/>
            <person name="Bianco L."/>
            <person name="Allen B.J."/>
            <person name="Troggio M."/>
            <person name="Leslie C.A."/>
            <person name="Timp W."/>
            <person name="Dendekar A."/>
            <person name="Salzberg S.L."/>
            <person name="Neale D.B."/>
        </authorList>
    </citation>
    <scope>NUCLEOTIDE SEQUENCE</scope>
    <source>
        <tissue evidence="3">Leaves</tissue>
    </source>
</reference>
<evidence type="ECO:0000313" key="3">
    <source>
        <dbReference type="EMBL" id="KAF5444896.1"/>
    </source>
</evidence>
<keyword evidence="1" id="KW-0472">Membrane</keyword>
<protein>
    <submittedName>
        <fullName evidence="3">Uncharacterized protein</fullName>
    </submittedName>
</protein>
<sequence>MASPGFASAFAFLRLLTSNNMQLLPSQNNHYSNTPSLFPSLSYFLVKSQQLHHITQKRKQYPGRFRFQFQKVHATNNFLEYAECNIYIYIEKCRERDGGWRVSYLAAIVCVLGTAATLIFLEDKSKTGRHNPSSPIPSV</sequence>
<feature type="signal peptide" evidence="2">
    <location>
        <begin position="1"/>
        <end position="18"/>
    </location>
</feature>